<dbReference type="InterPro" id="IPR011009">
    <property type="entry name" value="Kinase-like_dom_sf"/>
</dbReference>
<name>A0ABV6V916_9ACTN</name>
<dbReference type="Gene3D" id="3.30.200.20">
    <property type="entry name" value="Phosphorylase Kinase, domain 1"/>
    <property type="match status" value="1"/>
</dbReference>
<dbReference type="Gene3D" id="3.90.1200.10">
    <property type="match status" value="1"/>
</dbReference>
<proteinExistence type="predicted"/>
<dbReference type="PANTHER" id="PTHR21310:SF15">
    <property type="entry name" value="AMINOGLYCOSIDE PHOSPHOTRANSFERASE DOMAIN-CONTAINING PROTEIN"/>
    <property type="match status" value="1"/>
</dbReference>
<dbReference type="SUPFAM" id="SSF56112">
    <property type="entry name" value="Protein kinase-like (PK-like)"/>
    <property type="match status" value="1"/>
</dbReference>
<keyword evidence="2" id="KW-1185">Reference proteome</keyword>
<accession>A0ABV6V916</accession>
<dbReference type="EMBL" id="JBHEZX010000005">
    <property type="protein sequence ID" value="MFC1410168.1"/>
    <property type="molecule type" value="Genomic_DNA"/>
</dbReference>
<evidence type="ECO:0000313" key="2">
    <source>
        <dbReference type="Proteomes" id="UP001592582"/>
    </source>
</evidence>
<sequence>MTSEAFTSASTSAFTSGSTRATRSRTQRELSPGEVADLVRFSLGSSCRVAGAAELGGGGFAAVWRVELHGAAPVVLKLSPPPGAELLGYERGLLAVEAEYFARIGRELPGLPVPEVLHHGTDPSWCEGGWLLMTLLPGTPLSQLGAGPAGAPVREELGRTLARLHTLGGDEFGYPGEGRRRSSSWREAFLGIIDDLLADAERLGAPLPVPAAEIRAVVAAASPVLDLVRRPALVHFDLWDGNVLAVPGGGSGGAGALRLSGLVDGERCLYGDPLVDLVSPVLFGAIEEQPDHPLLRGYAAADHDSGPWRWDEASLLRVRLYRLWLYLVMNVEIPTRALAGPEHRGQREHRAQLLRAALAAVRGRP</sequence>
<dbReference type="InterPro" id="IPR051678">
    <property type="entry name" value="AGP_Transferase"/>
</dbReference>
<dbReference type="Pfam" id="PF01636">
    <property type="entry name" value="APH"/>
    <property type="match status" value="1"/>
</dbReference>
<organism evidence="1 2">
    <name type="scientific">Streptacidiphilus alkalitolerans</name>
    <dbReference type="NCBI Taxonomy" id="3342712"/>
    <lineage>
        <taxon>Bacteria</taxon>
        <taxon>Bacillati</taxon>
        <taxon>Actinomycetota</taxon>
        <taxon>Actinomycetes</taxon>
        <taxon>Kitasatosporales</taxon>
        <taxon>Streptomycetaceae</taxon>
        <taxon>Streptacidiphilus</taxon>
    </lineage>
</organism>
<reference evidence="1 2" key="1">
    <citation type="submission" date="2024-09" db="EMBL/GenBank/DDBJ databases">
        <authorList>
            <person name="Lee S.D."/>
        </authorList>
    </citation>
    <scope>NUCLEOTIDE SEQUENCE [LARGE SCALE GENOMIC DNA]</scope>
    <source>
        <strain evidence="1 2">N1-1</strain>
    </source>
</reference>
<dbReference type="PANTHER" id="PTHR21310">
    <property type="entry name" value="AMINOGLYCOSIDE PHOSPHOTRANSFERASE-RELATED-RELATED"/>
    <property type="match status" value="1"/>
</dbReference>
<comment type="caution">
    <text evidence="1">The sequence shown here is derived from an EMBL/GenBank/DDBJ whole genome shotgun (WGS) entry which is preliminary data.</text>
</comment>
<gene>
    <name evidence="1" type="ORF">ACEZDG_12910</name>
</gene>
<dbReference type="InterPro" id="IPR002575">
    <property type="entry name" value="Aminoglycoside_PTrfase"/>
</dbReference>
<dbReference type="Proteomes" id="UP001592582">
    <property type="component" value="Unassembled WGS sequence"/>
</dbReference>
<evidence type="ECO:0000313" key="1">
    <source>
        <dbReference type="EMBL" id="MFC1410168.1"/>
    </source>
</evidence>
<protein>
    <submittedName>
        <fullName evidence="1">Phosphotransferase family protein</fullName>
    </submittedName>
</protein>